<dbReference type="Proteomes" id="UP000032671">
    <property type="component" value="Unassembled WGS sequence"/>
</dbReference>
<accession>A0A6N3SSF1</accession>
<dbReference type="InterPro" id="IPR024651">
    <property type="entry name" value="FAD-SLDH_ssu"/>
</dbReference>
<dbReference type="PROSITE" id="PS51318">
    <property type="entry name" value="TAT"/>
    <property type="match status" value="1"/>
</dbReference>
<gene>
    <name evidence="1" type="ORF">Abci_024_023</name>
    <name evidence="2" type="ORF">ACI01nite_26240</name>
</gene>
<dbReference type="RefSeq" id="WP_048839502.1">
    <property type="nucleotide sequence ID" value="NZ_BAMV01000024.1"/>
</dbReference>
<dbReference type="EMBL" id="BJVU01000019">
    <property type="protein sequence ID" value="GEL60022.1"/>
    <property type="molecule type" value="Genomic_DNA"/>
</dbReference>
<dbReference type="InterPro" id="IPR006311">
    <property type="entry name" value="TAT_signal"/>
</dbReference>
<comment type="caution">
    <text evidence="1">The sequence shown here is derived from an EMBL/GenBank/DDBJ whole genome shotgun (WGS) entry which is preliminary data.</text>
</comment>
<reference evidence="1 3" key="1">
    <citation type="submission" date="2012-11" db="EMBL/GenBank/DDBJ databases">
        <title>Whole genome sequence of Acetobacter cibinongensis 4H-1.</title>
        <authorList>
            <person name="Azuma Y."/>
            <person name="Higashiura N."/>
            <person name="Hirakawa H."/>
            <person name="Matsushita K."/>
        </authorList>
    </citation>
    <scope>NUCLEOTIDE SEQUENCE [LARGE SCALE GENOMIC DNA]</scope>
    <source>
        <strain evidence="1 3">4H-1</strain>
    </source>
</reference>
<accession>A0A0D6N672</accession>
<name>A0A0D6N672_9PROT</name>
<sequence length="201" mass="21943">MSCNTNPTQKSSTFLSKTYTEILDRRTFLRSALIAGVTVSVIRGTGSLARADDILLQAGPKLPPVAFGRVSAILTDKNNLNSTIAQRAYTALVATDSHFPEKLAALNHALESSNIKNSEDFMKSESYRDQALLDTAKAITKAWYLGHSGIPDSHDIHDNAHYIAFSQALMYQPTLDATIVPSYARAGLNYWVNPPLTIATD</sequence>
<dbReference type="AlphaFoldDB" id="A0A0D6N672"/>
<evidence type="ECO:0000313" key="1">
    <source>
        <dbReference type="EMBL" id="GAN61454.1"/>
    </source>
</evidence>
<evidence type="ECO:0000313" key="2">
    <source>
        <dbReference type="EMBL" id="GEL60022.1"/>
    </source>
</evidence>
<proteinExistence type="predicted"/>
<dbReference type="Pfam" id="PF12318">
    <property type="entry name" value="FAD-SLDH"/>
    <property type="match status" value="1"/>
</dbReference>
<reference evidence="2 4" key="2">
    <citation type="submission" date="2019-07" db="EMBL/GenBank/DDBJ databases">
        <title>Whole genome shotgun sequence of Acetobacter cibinongensis NBRC 16605.</title>
        <authorList>
            <person name="Hosoyama A."/>
            <person name="Uohara A."/>
            <person name="Ohji S."/>
            <person name="Ichikawa N."/>
        </authorList>
    </citation>
    <scope>NUCLEOTIDE SEQUENCE [LARGE SCALE GENOMIC DNA]</scope>
    <source>
        <strain evidence="2 4">NBRC 16605</strain>
    </source>
</reference>
<dbReference type="Proteomes" id="UP000321891">
    <property type="component" value="Unassembled WGS sequence"/>
</dbReference>
<dbReference type="STRING" id="1231339.Abci_024_023"/>
<protein>
    <submittedName>
        <fullName evidence="1">Uncharacterized protein</fullName>
    </submittedName>
</protein>
<evidence type="ECO:0000313" key="4">
    <source>
        <dbReference type="Proteomes" id="UP000321891"/>
    </source>
</evidence>
<dbReference type="EMBL" id="BAMV01000024">
    <property type="protein sequence ID" value="GAN61454.1"/>
    <property type="molecule type" value="Genomic_DNA"/>
</dbReference>
<evidence type="ECO:0000313" key="3">
    <source>
        <dbReference type="Proteomes" id="UP000032671"/>
    </source>
</evidence>
<organism evidence="1 3">
    <name type="scientific">Acetobacter cibinongensis</name>
    <dbReference type="NCBI Taxonomy" id="146475"/>
    <lineage>
        <taxon>Bacteria</taxon>
        <taxon>Pseudomonadati</taxon>
        <taxon>Pseudomonadota</taxon>
        <taxon>Alphaproteobacteria</taxon>
        <taxon>Acetobacterales</taxon>
        <taxon>Acetobacteraceae</taxon>
        <taxon>Acetobacter</taxon>
    </lineage>
</organism>
<keyword evidence="4" id="KW-1185">Reference proteome</keyword>